<sequence length="129" mass="14769">MIDVVAGETLNNKTLEVAREFIKEMALNNYQWKVMRKNLTKVADVFNIDVVAMLACLVKALRMINPEVLPSSLTWSMSKSTLWGGQENQMSQPSLGFQQPYHVKTRFRNTKIALRNQQESIQGLENQII</sequence>
<protein>
    <submittedName>
        <fullName evidence="1">Pentatricopeptide repeat-containing protein chloroplastic-like</fullName>
    </submittedName>
</protein>
<proteinExistence type="predicted"/>
<evidence type="ECO:0000313" key="1">
    <source>
        <dbReference type="EMBL" id="KAA3466632.1"/>
    </source>
</evidence>
<keyword evidence="2" id="KW-1185">Reference proteome</keyword>
<name>A0A5B6VBV4_9ROSI</name>
<accession>A0A5B6VBV4</accession>
<gene>
    <name evidence="1" type="ORF">EPI10_001711</name>
</gene>
<dbReference type="AlphaFoldDB" id="A0A5B6VBV4"/>
<dbReference type="Proteomes" id="UP000325315">
    <property type="component" value="Unassembled WGS sequence"/>
</dbReference>
<evidence type="ECO:0000313" key="2">
    <source>
        <dbReference type="Proteomes" id="UP000325315"/>
    </source>
</evidence>
<dbReference type="EMBL" id="SMMG02000007">
    <property type="protein sequence ID" value="KAA3466632.1"/>
    <property type="molecule type" value="Genomic_DNA"/>
</dbReference>
<organism evidence="1 2">
    <name type="scientific">Gossypium australe</name>
    <dbReference type="NCBI Taxonomy" id="47621"/>
    <lineage>
        <taxon>Eukaryota</taxon>
        <taxon>Viridiplantae</taxon>
        <taxon>Streptophyta</taxon>
        <taxon>Embryophyta</taxon>
        <taxon>Tracheophyta</taxon>
        <taxon>Spermatophyta</taxon>
        <taxon>Magnoliopsida</taxon>
        <taxon>eudicotyledons</taxon>
        <taxon>Gunneridae</taxon>
        <taxon>Pentapetalae</taxon>
        <taxon>rosids</taxon>
        <taxon>malvids</taxon>
        <taxon>Malvales</taxon>
        <taxon>Malvaceae</taxon>
        <taxon>Malvoideae</taxon>
        <taxon>Gossypium</taxon>
    </lineage>
</organism>
<reference evidence="2" key="1">
    <citation type="journal article" date="2019" name="Plant Biotechnol. J.">
        <title>Genome sequencing of the Australian wild diploid species Gossypium australe highlights disease resistance and delayed gland morphogenesis.</title>
        <authorList>
            <person name="Cai Y."/>
            <person name="Cai X."/>
            <person name="Wang Q."/>
            <person name="Wang P."/>
            <person name="Zhang Y."/>
            <person name="Cai C."/>
            <person name="Xu Y."/>
            <person name="Wang K."/>
            <person name="Zhou Z."/>
            <person name="Wang C."/>
            <person name="Geng S."/>
            <person name="Li B."/>
            <person name="Dong Q."/>
            <person name="Hou Y."/>
            <person name="Wang H."/>
            <person name="Ai P."/>
            <person name="Liu Z."/>
            <person name="Yi F."/>
            <person name="Sun M."/>
            <person name="An G."/>
            <person name="Cheng J."/>
            <person name="Zhang Y."/>
            <person name="Shi Q."/>
            <person name="Xie Y."/>
            <person name="Shi X."/>
            <person name="Chang Y."/>
            <person name="Huang F."/>
            <person name="Chen Y."/>
            <person name="Hong S."/>
            <person name="Mi L."/>
            <person name="Sun Q."/>
            <person name="Zhang L."/>
            <person name="Zhou B."/>
            <person name="Peng R."/>
            <person name="Zhang X."/>
            <person name="Liu F."/>
        </authorList>
    </citation>
    <scope>NUCLEOTIDE SEQUENCE [LARGE SCALE GENOMIC DNA]</scope>
    <source>
        <strain evidence="2">cv. PA1801</strain>
    </source>
</reference>
<comment type="caution">
    <text evidence="1">The sequence shown here is derived from an EMBL/GenBank/DDBJ whole genome shotgun (WGS) entry which is preliminary data.</text>
</comment>